<keyword evidence="2" id="KW-1003">Cell membrane</keyword>
<dbReference type="CDD" id="cd11386">
    <property type="entry name" value="MCP_signal"/>
    <property type="match status" value="1"/>
</dbReference>
<dbReference type="PROSITE" id="PS50885">
    <property type="entry name" value="HAMP"/>
    <property type="match status" value="1"/>
</dbReference>
<proteinExistence type="inferred from homology"/>
<protein>
    <submittedName>
        <fullName evidence="10">Methyl-accepting chemotaxis protein</fullName>
    </submittedName>
</protein>
<accession>A0A5J6SL31</accession>
<dbReference type="GO" id="GO:0007165">
    <property type="term" value="P:signal transduction"/>
    <property type="evidence" value="ECO:0007669"/>
    <property type="project" value="UniProtKB-KW"/>
</dbReference>
<evidence type="ECO:0000259" key="8">
    <source>
        <dbReference type="PROSITE" id="PS50111"/>
    </source>
</evidence>
<dbReference type="Pfam" id="PF00672">
    <property type="entry name" value="HAMP"/>
    <property type="match status" value="1"/>
</dbReference>
<organism evidence="10 11">
    <name type="scientific">Psychrobacillus glaciei</name>
    <dbReference type="NCBI Taxonomy" id="2283160"/>
    <lineage>
        <taxon>Bacteria</taxon>
        <taxon>Bacillati</taxon>
        <taxon>Bacillota</taxon>
        <taxon>Bacilli</taxon>
        <taxon>Bacillales</taxon>
        <taxon>Bacillaceae</taxon>
        <taxon>Psychrobacillus</taxon>
    </lineage>
</organism>
<keyword evidence="4 6" id="KW-0807">Transducer</keyword>
<dbReference type="Gene3D" id="1.10.287.950">
    <property type="entry name" value="Methyl-accepting chemotaxis protein"/>
    <property type="match status" value="1"/>
</dbReference>
<evidence type="ECO:0000313" key="10">
    <source>
        <dbReference type="EMBL" id="QFF98459.1"/>
    </source>
</evidence>
<evidence type="ECO:0000256" key="6">
    <source>
        <dbReference type="PROSITE-ProRule" id="PRU00284"/>
    </source>
</evidence>
<feature type="domain" description="HAMP" evidence="9">
    <location>
        <begin position="219"/>
        <end position="272"/>
    </location>
</feature>
<dbReference type="InterPro" id="IPR024478">
    <property type="entry name" value="HlyB_4HB_MCP"/>
</dbReference>
<dbReference type="GO" id="GO:0006935">
    <property type="term" value="P:chemotaxis"/>
    <property type="evidence" value="ECO:0007669"/>
    <property type="project" value="InterPro"/>
</dbReference>
<dbReference type="GO" id="GO:0005886">
    <property type="term" value="C:plasma membrane"/>
    <property type="evidence" value="ECO:0007669"/>
    <property type="project" value="UniProtKB-SubCell"/>
</dbReference>
<evidence type="ECO:0000256" key="2">
    <source>
        <dbReference type="ARBA" id="ARBA00022475"/>
    </source>
</evidence>
<dbReference type="InterPro" id="IPR003660">
    <property type="entry name" value="HAMP_dom"/>
</dbReference>
<dbReference type="OrthoDB" id="107771at2"/>
<dbReference type="KEGG" id="psyo:PB01_06250"/>
<dbReference type="PANTHER" id="PTHR32089:SF112">
    <property type="entry name" value="LYSOZYME-LIKE PROTEIN-RELATED"/>
    <property type="match status" value="1"/>
</dbReference>
<dbReference type="InterPro" id="IPR004090">
    <property type="entry name" value="Chemotax_Me-accpt_rcpt"/>
</dbReference>
<dbReference type="Pfam" id="PF00015">
    <property type="entry name" value="MCPsignal"/>
    <property type="match status" value="1"/>
</dbReference>
<keyword evidence="11" id="KW-1185">Reference proteome</keyword>
<keyword evidence="3 7" id="KW-0472">Membrane</keyword>
<dbReference type="Proteomes" id="UP000325517">
    <property type="component" value="Chromosome"/>
</dbReference>
<feature type="transmembrane region" description="Helical" evidence="7">
    <location>
        <begin position="200"/>
        <end position="221"/>
    </location>
</feature>
<dbReference type="PRINTS" id="PR00260">
    <property type="entry name" value="CHEMTRNSDUCR"/>
</dbReference>
<dbReference type="PROSITE" id="PS50111">
    <property type="entry name" value="CHEMOTAXIS_TRANSDUC_2"/>
    <property type="match status" value="1"/>
</dbReference>
<dbReference type="InterPro" id="IPR004089">
    <property type="entry name" value="MCPsignal_dom"/>
</dbReference>
<keyword evidence="7" id="KW-1133">Transmembrane helix</keyword>
<dbReference type="FunFam" id="1.10.287.950:FF:000001">
    <property type="entry name" value="Methyl-accepting chemotaxis sensory transducer"/>
    <property type="match status" value="1"/>
</dbReference>
<dbReference type="PANTHER" id="PTHR32089">
    <property type="entry name" value="METHYL-ACCEPTING CHEMOTAXIS PROTEIN MCPB"/>
    <property type="match status" value="1"/>
</dbReference>
<evidence type="ECO:0000256" key="3">
    <source>
        <dbReference type="ARBA" id="ARBA00023136"/>
    </source>
</evidence>
<reference evidence="10 11" key="1">
    <citation type="submission" date="2018-07" db="EMBL/GenBank/DDBJ databases">
        <title>Complete genome sequence of Psychrobacillus sp. PB01, isolated from iceberg, and comparative genome analysis of Psychrobacillus strains.</title>
        <authorList>
            <person name="Lee P.C."/>
        </authorList>
    </citation>
    <scope>NUCLEOTIDE SEQUENCE [LARGE SCALE GENOMIC DNA]</scope>
    <source>
        <strain evidence="10 11">PB01</strain>
    </source>
</reference>
<evidence type="ECO:0000256" key="5">
    <source>
        <dbReference type="ARBA" id="ARBA00029447"/>
    </source>
</evidence>
<sequence length="577" mass="63549">MKFKFSVGKKLYLGFILILIFMGSLGWLSITKMKNINGKSTEIAEKWLPAINAIDDINYRTEHLIALEYRLTLEPDAQQMSKFEEEMNENIQEINKTLGIYEKTIFLDEDRKQFNELVIKWKKYEIVHQSFIRIGRNMDIIAGAGSDNGNQLIEVIKQSKDLTDSMQDDLDVLVNINKDNSVLASQDGDQIYESGRSQSILLLIIAILTGLSIAYIVSRMITKPLEKITKNVEQVANGNLTVEPVNIKNKDELGDLAKSFNQMNVNLADLIRQVSATSEMVAASSEELLASTEETSKATEQITDAIQEVANGSESQVNHTEQANHVVTDISKGMEQVAGSIETVKDLSVNTNQKAESGNLVVVETVEQMNTVHQQVTKTSEIVNELGKRSNEIGSIVDLISQISAQTNLLALNAAIEAARAGEHGRGFAVVADEVRKLAEQSGEATKSIQELIQQIQNEINYVIQSMNEGTESVNEGIKKVTETGQSFREIAQMINEITAQTQEVSSIVEEVNVGTEEMVNMFSEIAVISKQSAGNTQHVAASAEEQNAAMEEITASAISLSKLANDLQGSISKFQI</sequence>
<evidence type="ECO:0000256" key="4">
    <source>
        <dbReference type="ARBA" id="ARBA00023224"/>
    </source>
</evidence>
<evidence type="ECO:0000313" key="11">
    <source>
        <dbReference type="Proteomes" id="UP000325517"/>
    </source>
</evidence>
<evidence type="ECO:0000256" key="7">
    <source>
        <dbReference type="SAM" id="Phobius"/>
    </source>
</evidence>
<name>A0A5J6SL31_9BACI</name>
<dbReference type="SUPFAM" id="SSF58104">
    <property type="entry name" value="Methyl-accepting chemotaxis protein (MCP) signaling domain"/>
    <property type="match status" value="1"/>
</dbReference>
<comment type="similarity">
    <text evidence="5">Belongs to the methyl-accepting chemotaxis (MCP) protein family.</text>
</comment>
<feature type="transmembrane region" description="Helical" evidence="7">
    <location>
        <begin position="12"/>
        <end position="30"/>
    </location>
</feature>
<dbReference type="CDD" id="cd06225">
    <property type="entry name" value="HAMP"/>
    <property type="match status" value="1"/>
</dbReference>
<evidence type="ECO:0000256" key="1">
    <source>
        <dbReference type="ARBA" id="ARBA00004236"/>
    </source>
</evidence>
<dbReference type="SMART" id="SM00304">
    <property type="entry name" value="HAMP"/>
    <property type="match status" value="1"/>
</dbReference>
<comment type="subcellular location">
    <subcellularLocation>
        <location evidence="1">Cell membrane</location>
    </subcellularLocation>
</comment>
<evidence type="ECO:0000259" key="9">
    <source>
        <dbReference type="PROSITE" id="PS50885"/>
    </source>
</evidence>
<dbReference type="SMART" id="SM00283">
    <property type="entry name" value="MA"/>
    <property type="match status" value="1"/>
</dbReference>
<dbReference type="AlphaFoldDB" id="A0A5J6SL31"/>
<gene>
    <name evidence="10" type="ORF">PB01_06250</name>
</gene>
<dbReference type="Gene3D" id="6.10.340.10">
    <property type="match status" value="1"/>
</dbReference>
<dbReference type="Pfam" id="PF12729">
    <property type="entry name" value="4HB_MCP_1"/>
    <property type="match status" value="1"/>
</dbReference>
<dbReference type="EMBL" id="CP031223">
    <property type="protein sequence ID" value="QFF98459.1"/>
    <property type="molecule type" value="Genomic_DNA"/>
</dbReference>
<keyword evidence="7" id="KW-0812">Transmembrane</keyword>
<feature type="domain" description="Methyl-accepting transducer" evidence="8">
    <location>
        <begin position="291"/>
        <end position="527"/>
    </location>
</feature>
<dbReference type="GO" id="GO:0004888">
    <property type="term" value="F:transmembrane signaling receptor activity"/>
    <property type="evidence" value="ECO:0007669"/>
    <property type="project" value="InterPro"/>
</dbReference>
<dbReference type="RefSeq" id="WP_151699399.1">
    <property type="nucleotide sequence ID" value="NZ_CP031223.1"/>
</dbReference>